<keyword evidence="1" id="KW-0812">Transmembrane</keyword>
<comment type="caution">
    <text evidence="2">The sequence shown here is derived from an EMBL/GenBank/DDBJ whole genome shotgun (WGS) entry which is preliminary data.</text>
</comment>
<feature type="transmembrane region" description="Helical" evidence="1">
    <location>
        <begin position="121"/>
        <end position="140"/>
    </location>
</feature>
<protein>
    <submittedName>
        <fullName evidence="2">Uncharacterized protein</fullName>
    </submittedName>
</protein>
<dbReference type="PANTHER" id="PTHR37919:SF2">
    <property type="entry name" value="EXPERA DOMAIN-CONTAINING PROTEIN"/>
    <property type="match status" value="1"/>
</dbReference>
<gene>
    <name evidence="2" type="ORF">TWF718_007813</name>
</gene>
<dbReference type="AlphaFoldDB" id="A0AAN8MW38"/>
<proteinExistence type="predicted"/>
<keyword evidence="3" id="KW-1185">Reference proteome</keyword>
<dbReference type="PANTHER" id="PTHR37919">
    <property type="entry name" value="PROTEIN CBG05606"/>
    <property type="match status" value="1"/>
</dbReference>
<keyword evidence="1" id="KW-1133">Transmembrane helix</keyword>
<feature type="transmembrane region" description="Helical" evidence="1">
    <location>
        <begin position="12"/>
        <end position="33"/>
    </location>
</feature>
<keyword evidence="1" id="KW-0472">Membrane</keyword>
<name>A0AAN8MW38_9PEZI</name>
<organism evidence="2 3">
    <name type="scientific">Orbilia javanica</name>
    <dbReference type="NCBI Taxonomy" id="47235"/>
    <lineage>
        <taxon>Eukaryota</taxon>
        <taxon>Fungi</taxon>
        <taxon>Dikarya</taxon>
        <taxon>Ascomycota</taxon>
        <taxon>Pezizomycotina</taxon>
        <taxon>Orbiliomycetes</taxon>
        <taxon>Orbiliales</taxon>
        <taxon>Orbiliaceae</taxon>
        <taxon>Orbilia</taxon>
    </lineage>
</organism>
<dbReference type="Proteomes" id="UP001313282">
    <property type="component" value="Unassembled WGS sequence"/>
</dbReference>
<reference evidence="2 3" key="1">
    <citation type="submission" date="2019-10" db="EMBL/GenBank/DDBJ databases">
        <authorList>
            <person name="Palmer J.M."/>
        </authorList>
    </citation>
    <scope>NUCLEOTIDE SEQUENCE [LARGE SCALE GENOMIC DNA]</scope>
    <source>
        <strain evidence="2 3">TWF718</strain>
    </source>
</reference>
<evidence type="ECO:0000313" key="3">
    <source>
        <dbReference type="Proteomes" id="UP001313282"/>
    </source>
</evidence>
<accession>A0AAN8MW38</accession>
<evidence type="ECO:0000256" key="1">
    <source>
        <dbReference type="SAM" id="Phobius"/>
    </source>
</evidence>
<sequence>MAKAYTHNPSPLFILWLGISLPLVLWDFSYVMLRPHSMPGGKYHLPWKPYAIYCEVDLVYGFQHYHEGNGFNPAQSAMNFVETMGYFYYLWLVRSGDGGDKSGEKGLFGVRKVGGSTAGKAVVVGLVCCTATFWKTVIYWLIEILGGYKNIGHNDFQTVFWFWIMTNGPWLVLPSYGIYKFGKEIVEALSGGGEANGVKVE</sequence>
<feature type="transmembrane region" description="Helical" evidence="1">
    <location>
        <begin position="160"/>
        <end position="179"/>
    </location>
</feature>
<dbReference type="EMBL" id="JAVHNR010000005">
    <property type="protein sequence ID" value="KAK6342412.1"/>
    <property type="molecule type" value="Genomic_DNA"/>
</dbReference>
<evidence type="ECO:0000313" key="2">
    <source>
        <dbReference type="EMBL" id="KAK6342412.1"/>
    </source>
</evidence>